<gene>
    <name evidence="2" type="ORF">FE263_03640</name>
</gene>
<evidence type="ECO:0000313" key="2">
    <source>
        <dbReference type="EMBL" id="TLU74295.1"/>
    </source>
</evidence>
<organism evidence="2 3">
    <name type="scientific">Lichenicoccus roseus</name>
    <dbReference type="NCBI Taxonomy" id="2683649"/>
    <lineage>
        <taxon>Bacteria</taxon>
        <taxon>Pseudomonadati</taxon>
        <taxon>Pseudomonadota</taxon>
        <taxon>Alphaproteobacteria</taxon>
        <taxon>Acetobacterales</taxon>
        <taxon>Acetobacteraceae</taxon>
        <taxon>Lichenicoccus</taxon>
    </lineage>
</organism>
<dbReference type="RefSeq" id="WP_138324546.1">
    <property type="nucleotide sequence ID" value="NZ_VCDI01000001.1"/>
</dbReference>
<sequence>MPFTLAFRTEPVPGIPPPPAEPAQPRRRPVDLPQDRHEHFGTGEAALTRVLELLPAPQWLNLRLFGPDGRQIADQAALARMVAEATGRVSPHRS</sequence>
<dbReference type="AlphaFoldDB" id="A0A5R9J9N4"/>
<evidence type="ECO:0000256" key="1">
    <source>
        <dbReference type="SAM" id="MobiDB-lite"/>
    </source>
</evidence>
<dbReference type="EMBL" id="VCDI01000001">
    <property type="protein sequence ID" value="TLU74295.1"/>
    <property type="molecule type" value="Genomic_DNA"/>
</dbReference>
<dbReference type="Proteomes" id="UP000305654">
    <property type="component" value="Unassembled WGS sequence"/>
</dbReference>
<feature type="compositionally biased region" description="Pro residues" evidence="1">
    <location>
        <begin position="13"/>
        <end position="22"/>
    </location>
</feature>
<proteinExistence type="predicted"/>
<accession>A0A5R9J9N4</accession>
<reference evidence="2 3" key="1">
    <citation type="submission" date="2019-05" db="EMBL/GenBank/DDBJ databases">
        <authorList>
            <person name="Pankratov T."/>
            <person name="Grouzdev D."/>
        </authorList>
    </citation>
    <scope>NUCLEOTIDE SEQUENCE [LARGE SCALE GENOMIC DNA]</scope>
    <source>
        <strain evidence="2 3">KEBCLARHB70R</strain>
    </source>
</reference>
<feature type="region of interest" description="Disordered" evidence="1">
    <location>
        <begin position="1"/>
        <end position="37"/>
    </location>
</feature>
<protein>
    <submittedName>
        <fullName evidence="2">Uncharacterized protein</fullName>
    </submittedName>
</protein>
<feature type="compositionally biased region" description="Basic and acidic residues" evidence="1">
    <location>
        <begin position="28"/>
        <end position="37"/>
    </location>
</feature>
<evidence type="ECO:0000313" key="3">
    <source>
        <dbReference type="Proteomes" id="UP000305654"/>
    </source>
</evidence>
<comment type="caution">
    <text evidence="2">The sequence shown here is derived from an EMBL/GenBank/DDBJ whole genome shotgun (WGS) entry which is preliminary data.</text>
</comment>
<keyword evidence="3" id="KW-1185">Reference proteome</keyword>
<name>A0A5R9J9N4_9PROT</name>